<sequence>MNQVFGGKQSEEGPDSKPRSLAWQRKHRASEGSFPFNMLLNTDQVNLIGQVFESYVLEYHKNDILHILREQDDEKHYPIVVDALTLFETNMEIGEYFNAFPNEVLPIFDNALRRAAVAALQPTSQNHGVSIKQNLHARISGLPVCPELTREHIPKTRDVGHFLSVTGTVIRTSLVKVLEFERNYICNKCKHVFVVKADFEQYYAFCRPSACPNEEGCNSSKFTCVSGTNAAPTSCRDYQEIKIQEQVQRLSVGSIPRSMVVVLEDDLVDSCKSGDDITVYGVVMQRWKPFHQDVRCDLEIVLKANYIKVNNEQLAGVIIDEEVRKEFEDFWEKHKSNPLAGRNEILASLCPQVFGLYLVKLAVAMVLAGGVQRTDAVGTRVRGESHLLLVGDPGTGKSQFLKYAVKIMARSVLTAGIGSTSAEGPGSERGGVASQGEPKTALSAYLLKPRAQACPHPHLSFTLYLSPHTSCITLVENDQFTLLGFKGSGSLWLCSVGLEQGWAKCSPQAGCSPPDQSIWPTGPLKNLEN</sequence>
<dbReference type="InterPro" id="IPR012340">
    <property type="entry name" value="NA-bd_OB-fold"/>
</dbReference>
<dbReference type="Gene3D" id="2.40.50.140">
    <property type="entry name" value="Nucleic acid-binding proteins"/>
    <property type="match status" value="1"/>
</dbReference>
<keyword evidence="7 16" id="KW-0347">Helicase</keyword>
<evidence type="ECO:0000256" key="6">
    <source>
        <dbReference type="ARBA" id="ARBA00022801"/>
    </source>
</evidence>
<proteinExistence type="inferred from homology"/>
<evidence type="ECO:0000256" key="2">
    <source>
        <dbReference type="ARBA" id="ARBA00008010"/>
    </source>
</evidence>
<evidence type="ECO:0000313" key="16">
    <source>
        <dbReference type="RefSeq" id="XP_025047116.1"/>
    </source>
</evidence>
<evidence type="ECO:0000256" key="5">
    <source>
        <dbReference type="ARBA" id="ARBA00022763"/>
    </source>
</evidence>
<dbReference type="PROSITE" id="PS50051">
    <property type="entry name" value="MCM_2"/>
    <property type="match status" value="1"/>
</dbReference>
<keyword evidence="9" id="KW-0234">DNA repair</keyword>
<comment type="similarity">
    <text evidence="2">Belongs to the MCM family.</text>
</comment>
<feature type="region of interest" description="Disordered" evidence="13">
    <location>
        <begin position="1"/>
        <end position="24"/>
    </location>
</feature>
<dbReference type="FunFam" id="2.40.50.140:FF:000120">
    <property type="entry name" value="Probable DNA helicase MCM9"/>
    <property type="match status" value="1"/>
</dbReference>
<keyword evidence="6" id="KW-0378">Hydrolase</keyword>
<dbReference type="Proteomes" id="UP000189705">
    <property type="component" value="Unplaced"/>
</dbReference>
<dbReference type="RefSeq" id="XP_025047116.1">
    <property type="nucleotide sequence ID" value="XM_025191331.1"/>
</dbReference>
<dbReference type="SMART" id="SM00350">
    <property type="entry name" value="MCM"/>
    <property type="match status" value="1"/>
</dbReference>
<protein>
    <recommendedName>
        <fullName evidence="11">DNA helicase MCM9</fullName>
        <ecNumber evidence="3">3.6.4.12</ecNumber>
    </recommendedName>
</protein>
<dbReference type="PANTHER" id="PTHR11630:SF48">
    <property type="entry name" value="DNA HELICASE MCM9"/>
    <property type="match status" value="1"/>
</dbReference>
<dbReference type="PANTHER" id="PTHR11630">
    <property type="entry name" value="DNA REPLICATION LICENSING FACTOR MCM FAMILY MEMBER"/>
    <property type="match status" value="1"/>
</dbReference>
<keyword evidence="4" id="KW-0547">Nucleotide-binding</keyword>
<feature type="compositionally biased region" description="Basic and acidic residues" evidence="13">
    <location>
        <begin position="9"/>
        <end position="18"/>
    </location>
</feature>
<evidence type="ECO:0000256" key="8">
    <source>
        <dbReference type="ARBA" id="ARBA00022840"/>
    </source>
</evidence>
<dbReference type="AlphaFoldDB" id="A0A3Q0FHQ0"/>
<dbReference type="Pfam" id="PF00493">
    <property type="entry name" value="MCM"/>
    <property type="match status" value="1"/>
</dbReference>
<evidence type="ECO:0000313" key="15">
    <source>
        <dbReference type="Proteomes" id="UP000189705"/>
    </source>
</evidence>
<dbReference type="GO" id="GO:0005634">
    <property type="term" value="C:nucleus"/>
    <property type="evidence" value="ECO:0007669"/>
    <property type="project" value="UniProtKB-SubCell"/>
</dbReference>
<keyword evidence="8" id="KW-0067">ATP-binding</keyword>
<gene>
    <name evidence="16" type="primary">MCM9</name>
</gene>
<dbReference type="InterPro" id="IPR027417">
    <property type="entry name" value="P-loop_NTPase"/>
</dbReference>
<keyword evidence="5" id="KW-0227">DNA damage</keyword>
<dbReference type="GO" id="GO:0017116">
    <property type="term" value="F:single-stranded DNA helicase activity"/>
    <property type="evidence" value="ECO:0007669"/>
    <property type="project" value="TreeGrafter"/>
</dbReference>
<dbReference type="GO" id="GO:0003697">
    <property type="term" value="F:single-stranded DNA binding"/>
    <property type="evidence" value="ECO:0007669"/>
    <property type="project" value="TreeGrafter"/>
</dbReference>
<dbReference type="Gene3D" id="3.40.50.300">
    <property type="entry name" value="P-loop containing nucleotide triphosphate hydrolases"/>
    <property type="match status" value="1"/>
</dbReference>
<dbReference type="Pfam" id="PF17207">
    <property type="entry name" value="MCM_OB"/>
    <property type="match status" value="1"/>
</dbReference>
<evidence type="ECO:0000256" key="7">
    <source>
        <dbReference type="ARBA" id="ARBA00022806"/>
    </source>
</evidence>
<dbReference type="SUPFAM" id="SSF50249">
    <property type="entry name" value="Nucleic acid-binding proteins"/>
    <property type="match status" value="1"/>
</dbReference>
<evidence type="ECO:0000256" key="3">
    <source>
        <dbReference type="ARBA" id="ARBA00012551"/>
    </source>
</evidence>
<dbReference type="GO" id="GO:0016787">
    <property type="term" value="F:hydrolase activity"/>
    <property type="evidence" value="ECO:0007669"/>
    <property type="project" value="UniProtKB-KW"/>
</dbReference>
<keyword evidence="10" id="KW-0539">Nucleus</keyword>
<dbReference type="InParanoid" id="A0A3Q0FHQ0"/>
<evidence type="ECO:0000256" key="13">
    <source>
        <dbReference type="SAM" id="MobiDB-lite"/>
    </source>
</evidence>
<dbReference type="GO" id="GO:0042555">
    <property type="term" value="C:MCM complex"/>
    <property type="evidence" value="ECO:0007669"/>
    <property type="project" value="TreeGrafter"/>
</dbReference>
<evidence type="ECO:0000256" key="11">
    <source>
        <dbReference type="ARBA" id="ARBA00041085"/>
    </source>
</evidence>
<name>A0A3Q0FHQ0_ALLSI</name>
<dbReference type="GeneID" id="102377681"/>
<comment type="catalytic activity">
    <reaction evidence="12">
        <text>ATP + H2O = ADP + phosphate + H(+)</text>
        <dbReference type="Rhea" id="RHEA:13065"/>
        <dbReference type="ChEBI" id="CHEBI:15377"/>
        <dbReference type="ChEBI" id="CHEBI:15378"/>
        <dbReference type="ChEBI" id="CHEBI:30616"/>
        <dbReference type="ChEBI" id="CHEBI:43474"/>
        <dbReference type="ChEBI" id="CHEBI:456216"/>
        <dbReference type="EC" id="3.6.4.12"/>
    </reaction>
</comment>
<accession>A0A3Q0FHQ0</accession>
<evidence type="ECO:0000256" key="10">
    <source>
        <dbReference type="ARBA" id="ARBA00023242"/>
    </source>
</evidence>
<evidence type="ECO:0000256" key="9">
    <source>
        <dbReference type="ARBA" id="ARBA00023204"/>
    </source>
</evidence>
<feature type="region of interest" description="Disordered" evidence="13">
    <location>
        <begin position="510"/>
        <end position="529"/>
    </location>
</feature>
<dbReference type="CTD" id="254394"/>
<evidence type="ECO:0000259" key="14">
    <source>
        <dbReference type="PROSITE" id="PS50051"/>
    </source>
</evidence>
<dbReference type="InterPro" id="IPR031327">
    <property type="entry name" value="MCM"/>
</dbReference>
<dbReference type="GO" id="GO:0005524">
    <property type="term" value="F:ATP binding"/>
    <property type="evidence" value="ECO:0007669"/>
    <property type="project" value="UniProtKB-KW"/>
</dbReference>
<dbReference type="InterPro" id="IPR001208">
    <property type="entry name" value="MCM_dom"/>
</dbReference>
<dbReference type="InterPro" id="IPR058768">
    <property type="entry name" value="MCM9_N"/>
</dbReference>
<evidence type="ECO:0000256" key="12">
    <source>
        <dbReference type="ARBA" id="ARBA00047995"/>
    </source>
</evidence>
<dbReference type="Pfam" id="PF26066">
    <property type="entry name" value="MCM9_N"/>
    <property type="match status" value="1"/>
</dbReference>
<feature type="domain" description="MCM C-terminal AAA(+) ATPase" evidence="14">
    <location>
        <begin position="341"/>
        <end position="422"/>
    </location>
</feature>
<dbReference type="InterPro" id="IPR033762">
    <property type="entry name" value="MCM_OB"/>
</dbReference>
<evidence type="ECO:0000256" key="1">
    <source>
        <dbReference type="ARBA" id="ARBA00004123"/>
    </source>
</evidence>
<comment type="subcellular location">
    <subcellularLocation>
        <location evidence="1">Nucleus</location>
    </subcellularLocation>
</comment>
<reference evidence="16" key="1">
    <citation type="submission" date="2025-08" db="UniProtKB">
        <authorList>
            <consortium name="RefSeq"/>
        </authorList>
    </citation>
    <scope>IDENTIFICATION</scope>
</reference>
<evidence type="ECO:0000256" key="4">
    <source>
        <dbReference type="ARBA" id="ARBA00022741"/>
    </source>
</evidence>
<dbReference type="GO" id="GO:0000724">
    <property type="term" value="P:double-strand break repair via homologous recombination"/>
    <property type="evidence" value="ECO:0007669"/>
    <property type="project" value="TreeGrafter"/>
</dbReference>
<dbReference type="SUPFAM" id="SSF52540">
    <property type="entry name" value="P-loop containing nucleoside triphosphate hydrolases"/>
    <property type="match status" value="1"/>
</dbReference>
<dbReference type="EC" id="3.6.4.12" evidence="3"/>
<dbReference type="STRING" id="38654.A0A3Q0FHQ0"/>
<organism evidence="15 16">
    <name type="scientific">Alligator sinensis</name>
    <name type="common">Chinese alligator</name>
    <dbReference type="NCBI Taxonomy" id="38654"/>
    <lineage>
        <taxon>Eukaryota</taxon>
        <taxon>Metazoa</taxon>
        <taxon>Chordata</taxon>
        <taxon>Craniata</taxon>
        <taxon>Vertebrata</taxon>
        <taxon>Euteleostomi</taxon>
        <taxon>Archelosauria</taxon>
        <taxon>Archosauria</taxon>
        <taxon>Crocodylia</taxon>
        <taxon>Alligatoridae</taxon>
        <taxon>Alligatorinae</taxon>
        <taxon>Alligator</taxon>
    </lineage>
</organism>
<keyword evidence="15" id="KW-1185">Reference proteome</keyword>